<dbReference type="EMBL" id="HG793153">
    <property type="protein sequence ID" value="CRL27061.1"/>
    <property type="molecule type" value="Genomic_DNA"/>
</dbReference>
<sequence length="131" mass="14326">MQIMDFPSRSIVALLEPVRKLSPAYEVNAQYSPNMSGKSKIKKSSASDIQSWQGNASGNDPCRVSANEQTQRPCMSHIAPRTWRGSSKGGENVLGSPRPGNDRKRFLLGTNLLGLCFLSTVRSTGYVHTTL</sequence>
<proteinExistence type="predicted"/>
<protein>
    <submittedName>
        <fullName evidence="2">Str. FM013</fullName>
    </submittedName>
</protein>
<dbReference type="AlphaFoldDB" id="A0A0G4PLM4"/>
<gene>
    <name evidence="2" type="ORF">PCAMFM013_S020g000220</name>
</gene>
<reference evidence="2 3" key="1">
    <citation type="journal article" date="2014" name="Nat. Commun.">
        <title>Multiple recent horizontal transfers of a large genomic region in cheese making fungi.</title>
        <authorList>
            <person name="Cheeseman K."/>
            <person name="Ropars J."/>
            <person name="Renault P."/>
            <person name="Dupont J."/>
            <person name="Gouzy J."/>
            <person name="Branca A."/>
            <person name="Abraham A.L."/>
            <person name="Ceppi M."/>
            <person name="Conseiller E."/>
            <person name="Debuchy R."/>
            <person name="Malagnac F."/>
            <person name="Goarin A."/>
            <person name="Silar P."/>
            <person name="Lacoste S."/>
            <person name="Sallet E."/>
            <person name="Bensimon A."/>
            <person name="Giraud T."/>
            <person name="Brygoo Y."/>
        </authorList>
    </citation>
    <scope>NUCLEOTIDE SEQUENCE [LARGE SCALE GENOMIC DNA]</scope>
    <source>
        <strain evidence="3">FM 013</strain>
    </source>
</reference>
<feature type="compositionally biased region" description="Polar residues" evidence="1">
    <location>
        <begin position="48"/>
        <end position="58"/>
    </location>
</feature>
<dbReference type="Proteomes" id="UP000053732">
    <property type="component" value="Unassembled WGS sequence"/>
</dbReference>
<evidence type="ECO:0000313" key="2">
    <source>
        <dbReference type="EMBL" id="CRL27061.1"/>
    </source>
</evidence>
<organism evidence="2 3">
    <name type="scientific">Penicillium camemberti (strain FM 013)</name>
    <dbReference type="NCBI Taxonomy" id="1429867"/>
    <lineage>
        <taxon>Eukaryota</taxon>
        <taxon>Fungi</taxon>
        <taxon>Dikarya</taxon>
        <taxon>Ascomycota</taxon>
        <taxon>Pezizomycotina</taxon>
        <taxon>Eurotiomycetes</taxon>
        <taxon>Eurotiomycetidae</taxon>
        <taxon>Eurotiales</taxon>
        <taxon>Aspergillaceae</taxon>
        <taxon>Penicillium</taxon>
    </lineage>
</organism>
<accession>A0A0G4PLM4</accession>
<name>A0A0G4PLM4_PENC3</name>
<keyword evidence="3" id="KW-1185">Reference proteome</keyword>
<feature type="region of interest" description="Disordered" evidence="1">
    <location>
        <begin position="32"/>
        <end position="101"/>
    </location>
</feature>
<evidence type="ECO:0000256" key="1">
    <source>
        <dbReference type="SAM" id="MobiDB-lite"/>
    </source>
</evidence>
<evidence type="ECO:0000313" key="3">
    <source>
        <dbReference type="Proteomes" id="UP000053732"/>
    </source>
</evidence>